<keyword evidence="5" id="KW-1185">Reference proteome</keyword>
<dbReference type="InterPro" id="IPR011846">
    <property type="entry name" value="Cyd_oper_YbgE"/>
</dbReference>
<keyword evidence="1" id="KW-1133">Transmembrane helix</keyword>
<dbReference type="EMBL" id="WEHX01000004">
    <property type="protein sequence ID" value="KAB7662865.1"/>
    <property type="molecule type" value="Genomic_DNA"/>
</dbReference>
<comment type="caution">
    <text evidence="3">The sequence shown here is derived from an EMBL/GenBank/DDBJ whole genome shotgun (WGS) entry which is preliminary data.</text>
</comment>
<gene>
    <name evidence="3" type="ORF">GBM95_01540</name>
    <name evidence="2" type="ORF">GBM96_01305</name>
</gene>
<feature type="transmembrane region" description="Helical" evidence="1">
    <location>
        <begin position="34"/>
        <end position="53"/>
    </location>
</feature>
<sequence length="82" mass="8824">MRVLSLLAALACAALVILYPRAIAHDAAGVPHGFLVGMLIGMSILWVYGFGFVPRHPLIRRIFSPLVGWALLLGFGAAVFLH</sequence>
<dbReference type="OrthoDB" id="9155705at2"/>
<dbReference type="EMBL" id="WEHW01000002">
    <property type="protein sequence ID" value="KAB7652693.1"/>
    <property type="molecule type" value="Genomic_DNA"/>
</dbReference>
<proteinExistence type="predicted"/>
<evidence type="ECO:0000313" key="3">
    <source>
        <dbReference type="EMBL" id="KAB7662865.1"/>
    </source>
</evidence>
<keyword evidence="1" id="KW-0472">Membrane</keyword>
<organism evidence="3 4">
    <name type="scientific">Sutterella seckii</name>
    <dbReference type="NCBI Taxonomy" id="1944635"/>
    <lineage>
        <taxon>Bacteria</taxon>
        <taxon>Pseudomonadati</taxon>
        <taxon>Pseudomonadota</taxon>
        <taxon>Betaproteobacteria</taxon>
        <taxon>Burkholderiales</taxon>
        <taxon>Sutterellaceae</taxon>
        <taxon>Sutterella</taxon>
    </lineage>
</organism>
<keyword evidence="1" id="KW-0812">Transmembrane</keyword>
<accession>A0A6I1EGP9</accession>
<feature type="transmembrane region" description="Helical" evidence="1">
    <location>
        <begin position="62"/>
        <end position="81"/>
    </location>
</feature>
<dbReference type="AlphaFoldDB" id="A0A6I1EGP9"/>
<name>A0A6I1EGP9_9BURK</name>
<reference evidence="4 5" key="1">
    <citation type="submission" date="2019-10" db="EMBL/GenBank/DDBJ databases">
        <title>Genome diversity of Sutterella seckii.</title>
        <authorList>
            <person name="Chaplin A.V."/>
            <person name="Sokolova S.R."/>
            <person name="Mosin K.A."/>
            <person name="Ivanova E.L."/>
            <person name="Kochetkova T.O."/>
            <person name="Goltsov A.Y."/>
            <person name="Trofimov D.Y."/>
            <person name="Efimov B.A."/>
        </authorList>
    </citation>
    <scope>NUCLEOTIDE SEQUENCE [LARGE SCALE GENOMIC DNA]</scope>
    <source>
        <strain evidence="2 5">ASD3426</strain>
        <strain evidence="3 4">ASD393</strain>
    </source>
</reference>
<evidence type="ECO:0000313" key="5">
    <source>
        <dbReference type="Proteomes" id="UP000469462"/>
    </source>
</evidence>
<evidence type="ECO:0000313" key="4">
    <source>
        <dbReference type="Proteomes" id="UP000430564"/>
    </source>
</evidence>
<protein>
    <submittedName>
        <fullName evidence="3">Cytochrome bd biosynthesis protein</fullName>
    </submittedName>
</protein>
<evidence type="ECO:0000256" key="1">
    <source>
        <dbReference type="SAM" id="Phobius"/>
    </source>
</evidence>
<dbReference type="Proteomes" id="UP000430564">
    <property type="component" value="Unassembled WGS sequence"/>
</dbReference>
<dbReference type="Proteomes" id="UP000469462">
    <property type="component" value="Unassembled WGS sequence"/>
</dbReference>
<evidence type="ECO:0000313" key="2">
    <source>
        <dbReference type="EMBL" id="KAB7652693.1"/>
    </source>
</evidence>
<dbReference type="Pfam" id="PF09600">
    <property type="entry name" value="Cyd_oper_YbgE"/>
    <property type="match status" value="1"/>
</dbReference>